<gene>
    <name evidence="1" type="ORF">ACFPZJ_15415</name>
</gene>
<dbReference type="RefSeq" id="WP_381021536.1">
    <property type="nucleotide sequence ID" value="NZ_JBHSNY010000005.1"/>
</dbReference>
<comment type="caution">
    <text evidence="1">The sequence shown here is derived from an EMBL/GenBank/DDBJ whole genome shotgun (WGS) entry which is preliminary data.</text>
</comment>
<accession>A0ABW0UQC4</accession>
<dbReference type="InterPro" id="IPR053137">
    <property type="entry name" value="NLR-like"/>
</dbReference>
<dbReference type="Gene3D" id="1.25.40.10">
    <property type="entry name" value="Tetratricopeptide repeat domain"/>
    <property type="match status" value="1"/>
</dbReference>
<dbReference type="Pfam" id="PF13424">
    <property type="entry name" value="TPR_12"/>
    <property type="match status" value="1"/>
</dbReference>
<sequence length="175" mass="19343">MRAIHDDAAAVLAGVVPEDPRNPATWPTWASLASHSTAPHLHLAHRPELRTTLVGALHFLIRSGRPRHAVELASALREEWTGQLGRDHPDVLTCMHYLGHATSDSGDVLEARPIIADTFVRCRATLGDEHPDTLHSANDLAAVHRQLGVDAEALRICEDTLARRRRVRATHTRTR</sequence>
<dbReference type="InterPro" id="IPR011990">
    <property type="entry name" value="TPR-like_helical_dom_sf"/>
</dbReference>
<keyword evidence="2" id="KW-1185">Reference proteome</keyword>
<evidence type="ECO:0000313" key="1">
    <source>
        <dbReference type="EMBL" id="MFC5635150.1"/>
    </source>
</evidence>
<proteinExistence type="predicted"/>
<dbReference type="EMBL" id="JBHSNY010000005">
    <property type="protein sequence ID" value="MFC5635150.1"/>
    <property type="molecule type" value="Genomic_DNA"/>
</dbReference>
<dbReference type="PANTHER" id="PTHR46082">
    <property type="entry name" value="ATP/GTP-BINDING PROTEIN-RELATED"/>
    <property type="match status" value="1"/>
</dbReference>
<protein>
    <submittedName>
        <fullName evidence="1">Tetratricopeptide repeat protein</fullName>
    </submittedName>
</protein>
<dbReference type="PANTHER" id="PTHR46082:SF6">
    <property type="entry name" value="AAA+ ATPASE DOMAIN-CONTAINING PROTEIN-RELATED"/>
    <property type="match status" value="1"/>
</dbReference>
<reference evidence="2" key="1">
    <citation type="journal article" date="2019" name="Int. J. Syst. Evol. Microbiol.">
        <title>The Global Catalogue of Microorganisms (GCM) 10K type strain sequencing project: providing services to taxonomists for standard genome sequencing and annotation.</title>
        <authorList>
            <consortium name="The Broad Institute Genomics Platform"/>
            <consortium name="The Broad Institute Genome Sequencing Center for Infectious Disease"/>
            <person name="Wu L."/>
            <person name="Ma J."/>
        </authorList>
    </citation>
    <scope>NUCLEOTIDE SEQUENCE [LARGE SCALE GENOMIC DNA]</scope>
    <source>
        <strain evidence="2">CGMCC 4.7248</strain>
    </source>
</reference>
<dbReference type="SUPFAM" id="SSF48452">
    <property type="entry name" value="TPR-like"/>
    <property type="match status" value="1"/>
</dbReference>
<dbReference type="Proteomes" id="UP001596154">
    <property type="component" value="Unassembled WGS sequence"/>
</dbReference>
<name>A0ABW0UQC4_9ACTN</name>
<organism evidence="1 2">
    <name type="scientific">Streptomyces bullii</name>
    <dbReference type="NCBI Taxonomy" id="349910"/>
    <lineage>
        <taxon>Bacteria</taxon>
        <taxon>Bacillati</taxon>
        <taxon>Actinomycetota</taxon>
        <taxon>Actinomycetes</taxon>
        <taxon>Kitasatosporales</taxon>
        <taxon>Streptomycetaceae</taxon>
        <taxon>Streptomyces</taxon>
    </lineage>
</organism>
<evidence type="ECO:0000313" key="2">
    <source>
        <dbReference type="Proteomes" id="UP001596154"/>
    </source>
</evidence>